<dbReference type="GO" id="GO:0005840">
    <property type="term" value="C:ribosome"/>
    <property type="evidence" value="ECO:0007669"/>
    <property type="project" value="UniProtKB-KW"/>
</dbReference>
<evidence type="ECO:0000313" key="4">
    <source>
        <dbReference type="EMBL" id="NYH88007.1"/>
    </source>
</evidence>
<dbReference type="PROSITE" id="PS51186">
    <property type="entry name" value="GNAT"/>
    <property type="match status" value="1"/>
</dbReference>
<feature type="domain" description="N-acetyltransferase" evidence="3">
    <location>
        <begin position="1"/>
        <end position="70"/>
    </location>
</feature>
<proteinExistence type="predicted"/>
<dbReference type="Gene3D" id="3.40.630.30">
    <property type="match status" value="1"/>
</dbReference>
<organism evidence="4 5">
    <name type="scientific">Actinopolymorpha rutila</name>
    <dbReference type="NCBI Taxonomy" id="446787"/>
    <lineage>
        <taxon>Bacteria</taxon>
        <taxon>Bacillati</taxon>
        <taxon>Actinomycetota</taxon>
        <taxon>Actinomycetes</taxon>
        <taxon>Propionibacteriales</taxon>
        <taxon>Actinopolymorphaceae</taxon>
        <taxon>Actinopolymorpha</taxon>
    </lineage>
</organism>
<sequence>MAYVADVVVTSDLRRRGIGTLLMRHAERWARDRGAVTITLNVHSGNSAALALYEQEGFRRTQITMRRDLT</sequence>
<keyword evidence="1" id="KW-0808">Transferase</keyword>
<keyword evidence="2" id="KW-0012">Acyltransferase</keyword>
<dbReference type="InterPro" id="IPR050832">
    <property type="entry name" value="Bact_Acetyltransf"/>
</dbReference>
<evidence type="ECO:0000256" key="2">
    <source>
        <dbReference type="ARBA" id="ARBA00023315"/>
    </source>
</evidence>
<dbReference type="AlphaFoldDB" id="A0A852Z3Q2"/>
<gene>
    <name evidence="4" type="ORF">F4554_000645</name>
</gene>
<dbReference type="EMBL" id="JACBZH010000001">
    <property type="protein sequence ID" value="NYH88007.1"/>
    <property type="molecule type" value="Genomic_DNA"/>
</dbReference>
<dbReference type="GO" id="GO:0016747">
    <property type="term" value="F:acyltransferase activity, transferring groups other than amino-acyl groups"/>
    <property type="evidence" value="ECO:0007669"/>
    <property type="project" value="InterPro"/>
</dbReference>
<keyword evidence="4" id="KW-0687">Ribonucleoprotein</keyword>
<keyword evidence="5" id="KW-1185">Reference proteome</keyword>
<name>A0A852Z3Q2_9ACTN</name>
<protein>
    <submittedName>
        <fullName evidence="4">Ribosomal protein S18 acetylase RimI-like enzyme</fullName>
    </submittedName>
</protein>
<evidence type="ECO:0000256" key="1">
    <source>
        <dbReference type="ARBA" id="ARBA00022679"/>
    </source>
</evidence>
<dbReference type="Pfam" id="PF00583">
    <property type="entry name" value="Acetyltransf_1"/>
    <property type="match status" value="1"/>
</dbReference>
<comment type="caution">
    <text evidence="4">The sequence shown here is derived from an EMBL/GenBank/DDBJ whole genome shotgun (WGS) entry which is preliminary data.</text>
</comment>
<dbReference type="InterPro" id="IPR000182">
    <property type="entry name" value="GNAT_dom"/>
</dbReference>
<reference evidence="4 5" key="1">
    <citation type="submission" date="2020-07" db="EMBL/GenBank/DDBJ databases">
        <title>Sequencing the genomes of 1000 actinobacteria strains.</title>
        <authorList>
            <person name="Klenk H.-P."/>
        </authorList>
    </citation>
    <scope>NUCLEOTIDE SEQUENCE [LARGE SCALE GENOMIC DNA]</scope>
    <source>
        <strain evidence="4 5">DSM 18448</strain>
    </source>
</reference>
<keyword evidence="4" id="KW-0689">Ribosomal protein</keyword>
<evidence type="ECO:0000313" key="5">
    <source>
        <dbReference type="Proteomes" id="UP000579605"/>
    </source>
</evidence>
<accession>A0A852Z3Q2</accession>
<dbReference type="Proteomes" id="UP000579605">
    <property type="component" value="Unassembled WGS sequence"/>
</dbReference>
<dbReference type="CDD" id="cd04301">
    <property type="entry name" value="NAT_SF"/>
    <property type="match status" value="1"/>
</dbReference>
<evidence type="ECO:0000259" key="3">
    <source>
        <dbReference type="PROSITE" id="PS51186"/>
    </source>
</evidence>
<dbReference type="SUPFAM" id="SSF55729">
    <property type="entry name" value="Acyl-CoA N-acyltransferases (Nat)"/>
    <property type="match status" value="1"/>
</dbReference>
<dbReference type="PANTHER" id="PTHR43877">
    <property type="entry name" value="AMINOALKYLPHOSPHONATE N-ACETYLTRANSFERASE-RELATED-RELATED"/>
    <property type="match status" value="1"/>
</dbReference>
<dbReference type="InterPro" id="IPR016181">
    <property type="entry name" value="Acyl_CoA_acyltransferase"/>
</dbReference>